<gene>
    <name evidence="1" type="ORF">ACFOY2_01315</name>
</gene>
<accession>A0ABV8FZL1</accession>
<evidence type="ECO:0000313" key="1">
    <source>
        <dbReference type="EMBL" id="MFC4005842.1"/>
    </source>
</evidence>
<organism evidence="1 2">
    <name type="scientific">Nonomuraea purpurea</name>
    <dbReference type="NCBI Taxonomy" id="1849276"/>
    <lineage>
        <taxon>Bacteria</taxon>
        <taxon>Bacillati</taxon>
        <taxon>Actinomycetota</taxon>
        <taxon>Actinomycetes</taxon>
        <taxon>Streptosporangiales</taxon>
        <taxon>Streptosporangiaceae</taxon>
        <taxon>Nonomuraea</taxon>
    </lineage>
</organism>
<dbReference type="InterPro" id="IPR029475">
    <property type="entry name" value="DUF6807"/>
</dbReference>
<proteinExistence type="predicted"/>
<dbReference type="EMBL" id="JBHSBI010000001">
    <property type="protein sequence ID" value="MFC4005842.1"/>
    <property type="molecule type" value="Genomic_DNA"/>
</dbReference>
<comment type="caution">
    <text evidence="1">The sequence shown here is derived from an EMBL/GenBank/DDBJ whole genome shotgun (WGS) entry which is preliminary data.</text>
</comment>
<reference evidence="2" key="1">
    <citation type="journal article" date="2019" name="Int. J. Syst. Evol. Microbiol.">
        <title>The Global Catalogue of Microorganisms (GCM) 10K type strain sequencing project: providing services to taxonomists for standard genome sequencing and annotation.</title>
        <authorList>
            <consortium name="The Broad Institute Genomics Platform"/>
            <consortium name="The Broad Institute Genome Sequencing Center for Infectious Disease"/>
            <person name="Wu L."/>
            <person name="Ma J."/>
        </authorList>
    </citation>
    <scope>NUCLEOTIDE SEQUENCE [LARGE SCALE GENOMIC DNA]</scope>
    <source>
        <strain evidence="2">TBRC 1276</strain>
    </source>
</reference>
<evidence type="ECO:0000313" key="2">
    <source>
        <dbReference type="Proteomes" id="UP001595851"/>
    </source>
</evidence>
<protein>
    <submittedName>
        <fullName evidence="1">PmoA family protein</fullName>
    </submittedName>
</protein>
<dbReference type="Proteomes" id="UP001595851">
    <property type="component" value="Unassembled WGS sequence"/>
</dbReference>
<dbReference type="RefSeq" id="WP_379526010.1">
    <property type="nucleotide sequence ID" value="NZ_JBHSBI010000001.1"/>
</dbReference>
<dbReference type="Pfam" id="PF14100">
    <property type="entry name" value="DUF6807"/>
    <property type="match status" value="1"/>
</dbReference>
<name>A0ABV8FZL1_9ACTN</name>
<keyword evidence="2" id="KW-1185">Reference proteome</keyword>
<sequence length="295" mass="31733">MHAPGPDTVLADRPPGVAVLRLHGHDVAQYVWEPDLPLSASPRPYLHPVRTLGGVTVTDAAPDSHPHQFGISVAAPDVDGRNFWGGRTFVAGHGPAWLDNHGVQRHQRWLRRTNTELDHTVQWIGDHDTTLLEERRSIRCRRVGDAAWSLGVRTRLTNATGRSLPFRSPAALGRVGAGYGGLFWRGPAVSGTTRVLSPAGAGLHHVHGQAADWVAVTDDATWTMLFVPADEVTAGDRWFVRARDYVGVCSSLAWDEPLLLPAGETLERHVIVVVIDGVVPPSAAAGLAAAVRPAA</sequence>